<dbReference type="EnsemblMetazoa" id="MDOA007210-RA">
    <property type="protein sequence ID" value="MDOA007210-PA"/>
    <property type="gene ID" value="MDOA007210"/>
</dbReference>
<organism evidence="2">
    <name type="scientific">Musca domestica</name>
    <name type="common">House fly</name>
    <dbReference type="NCBI Taxonomy" id="7370"/>
    <lineage>
        <taxon>Eukaryota</taxon>
        <taxon>Metazoa</taxon>
        <taxon>Ecdysozoa</taxon>
        <taxon>Arthropoda</taxon>
        <taxon>Hexapoda</taxon>
        <taxon>Insecta</taxon>
        <taxon>Pterygota</taxon>
        <taxon>Neoptera</taxon>
        <taxon>Endopterygota</taxon>
        <taxon>Diptera</taxon>
        <taxon>Brachycera</taxon>
        <taxon>Muscomorpha</taxon>
        <taxon>Muscoidea</taxon>
        <taxon>Muscidae</taxon>
        <taxon>Musca</taxon>
    </lineage>
</organism>
<dbReference type="STRING" id="7370.A0A1I8MPU2"/>
<dbReference type="InterPro" id="IPR015897">
    <property type="entry name" value="CHK_kinase-like"/>
</dbReference>
<protein>
    <submittedName>
        <fullName evidence="2">CHK domain-containing protein</fullName>
    </submittedName>
</protein>
<dbReference type="eggNOG" id="ENOG502RZD1">
    <property type="taxonomic scope" value="Eukaryota"/>
</dbReference>
<dbReference type="Gene3D" id="3.90.1200.10">
    <property type="match status" value="1"/>
</dbReference>
<dbReference type="Pfam" id="PF02958">
    <property type="entry name" value="EcKL"/>
    <property type="match status" value="1"/>
</dbReference>
<dbReference type="AlphaFoldDB" id="A0A1I8MPU2"/>
<dbReference type="VEuPathDB" id="VectorBase:MDOA007210"/>
<evidence type="ECO:0000259" key="1">
    <source>
        <dbReference type="SMART" id="SM00587"/>
    </source>
</evidence>
<evidence type="ECO:0000313" key="2">
    <source>
        <dbReference type="EnsemblMetazoa" id="MDOA007210-PA"/>
    </source>
</evidence>
<accession>A0A1I8MPU2</accession>
<reference evidence="2" key="1">
    <citation type="submission" date="2020-05" db="UniProtKB">
        <authorList>
            <consortium name="EnsemblMetazoa"/>
        </authorList>
    </citation>
    <scope>IDENTIFICATION</scope>
    <source>
        <strain evidence="2">Aabys</strain>
    </source>
</reference>
<dbReference type="SUPFAM" id="SSF56112">
    <property type="entry name" value="Protein kinase-like (PK-like)"/>
    <property type="match status" value="1"/>
</dbReference>
<sequence length="352" mass="40977">MSYYNEDELVAPDWINKEFLEKVLREYNNNEQILKFELSPASMKGDHYASVMFRCKVEYCLGANSISKKSLIIKTMPSVEGMKQDLLKESKVFETEIGMYTEALPKIGQILKENGETEELAARIIYHSLSPHKIIILEDLCELGYDTIRGRLLNAAEVKAVYSKLAKIHAVSFMLGHTENHQVVTKFQDGFMSISIPLLKDLVTNGFKNFIDLMASYPEFEVYREKFETLQHDVLPLCKDLFNAFVNGEKGIFVLNHGDFHMKNLMFKFNKESQEMEDVILLDYQASCFGPSNIDLLYSQFLMLSPELRMKRNEFLRHYFMEFCRILKKINFKGAVPKYSEFQMAALKYRHF</sequence>
<dbReference type="PANTHER" id="PTHR11012">
    <property type="entry name" value="PROTEIN KINASE-LIKE DOMAIN-CONTAINING"/>
    <property type="match status" value="1"/>
</dbReference>
<dbReference type="PANTHER" id="PTHR11012:SF12">
    <property type="entry name" value="CHK KINASE-LIKE DOMAIN-CONTAINING PROTEIN-RELATED"/>
    <property type="match status" value="1"/>
</dbReference>
<name>A0A1I8MPU2_MUSDO</name>
<dbReference type="InterPro" id="IPR011009">
    <property type="entry name" value="Kinase-like_dom_sf"/>
</dbReference>
<proteinExistence type="predicted"/>
<dbReference type="InterPro" id="IPR004119">
    <property type="entry name" value="EcKL"/>
</dbReference>
<dbReference type="VEuPathDB" id="VectorBase:MDOMA2_013954"/>
<feature type="domain" description="CHK kinase-like" evidence="1">
    <location>
        <begin position="135"/>
        <end position="329"/>
    </location>
</feature>
<dbReference type="SMART" id="SM00587">
    <property type="entry name" value="CHK"/>
    <property type="match status" value="1"/>
</dbReference>